<dbReference type="STRING" id="1612308.SAMN05444581_102213"/>
<dbReference type="Gene3D" id="2.60.40.420">
    <property type="entry name" value="Cupredoxins - blue copper proteins"/>
    <property type="match status" value="1"/>
</dbReference>
<evidence type="ECO:0000313" key="3">
    <source>
        <dbReference type="EMBL" id="SFK12057.1"/>
    </source>
</evidence>
<sequence>MKNMPAGALLKFASMCAVFTLMTATPSLAQEVTLHTTIKNHRFQPSELKAPANTPIVIVVRNLDPTPEEFESKTLRVEKVVAGNSEITLRFRPLTPGRYRFYGDFNEATADGAITVE</sequence>
<dbReference type="Proteomes" id="UP000198755">
    <property type="component" value="Unassembled WGS sequence"/>
</dbReference>
<name>A0A1I3WYV2_9HYPH</name>
<protein>
    <submittedName>
        <fullName evidence="3">Cupredoxin-like domain-containing protein</fullName>
    </submittedName>
</protein>
<dbReference type="SUPFAM" id="SSF49503">
    <property type="entry name" value="Cupredoxins"/>
    <property type="match status" value="1"/>
</dbReference>
<dbReference type="InterPro" id="IPR008972">
    <property type="entry name" value="Cupredoxin"/>
</dbReference>
<gene>
    <name evidence="3" type="ORF">SAMN05444581_102213</name>
</gene>
<dbReference type="InterPro" id="IPR028096">
    <property type="entry name" value="EfeO_Cupredoxin"/>
</dbReference>
<organism evidence="3 4">
    <name type="scientific">Methylocapsa palsarum</name>
    <dbReference type="NCBI Taxonomy" id="1612308"/>
    <lineage>
        <taxon>Bacteria</taxon>
        <taxon>Pseudomonadati</taxon>
        <taxon>Pseudomonadota</taxon>
        <taxon>Alphaproteobacteria</taxon>
        <taxon>Hyphomicrobiales</taxon>
        <taxon>Beijerinckiaceae</taxon>
        <taxon>Methylocapsa</taxon>
    </lineage>
</organism>
<accession>A0A1I3WYV2</accession>
<feature type="chain" id="PRO_5011578265" evidence="1">
    <location>
        <begin position="30"/>
        <end position="117"/>
    </location>
</feature>
<feature type="domain" description="EfeO-type cupredoxin-like" evidence="2">
    <location>
        <begin position="16"/>
        <end position="116"/>
    </location>
</feature>
<evidence type="ECO:0000256" key="1">
    <source>
        <dbReference type="SAM" id="SignalP"/>
    </source>
</evidence>
<dbReference type="AlphaFoldDB" id="A0A1I3WYV2"/>
<proteinExistence type="predicted"/>
<keyword evidence="1" id="KW-0732">Signal</keyword>
<evidence type="ECO:0000259" key="2">
    <source>
        <dbReference type="Pfam" id="PF13473"/>
    </source>
</evidence>
<feature type="signal peptide" evidence="1">
    <location>
        <begin position="1"/>
        <end position="29"/>
    </location>
</feature>
<dbReference type="RefSeq" id="WP_244532091.1">
    <property type="nucleotide sequence ID" value="NZ_FOSN01000002.1"/>
</dbReference>
<dbReference type="Pfam" id="PF13473">
    <property type="entry name" value="Cupredoxin_1"/>
    <property type="match status" value="1"/>
</dbReference>
<keyword evidence="4" id="KW-1185">Reference proteome</keyword>
<reference evidence="3 4" key="1">
    <citation type="submission" date="2016-10" db="EMBL/GenBank/DDBJ databases">
        <authorList>
            <person name="de Groot N.N."/>
        </authorList>
    </citation>
    <scope>NUCLEOTIDE SEQUENCE [LARGE SCALE GENOMIC DNA]</scope>
    <source>
        <strain evidence="3 4">NE2</strain>
    </source>
</reference>
<evidence type="ECO:0000313" key="4">
    <source>
        <dbReference type="Proteomes" id="UP000198755"/>
    </source>
</evidence>
<dbReference type="EMBL" id="FOSN01000002">
    <property type="protein sequence ID" value="SFK12057.1"/>
    <property type="molecule type" value="Genomic_DNA"/>
</dbReference>